<name>A0A2S2E4V0_9ALTE</name>
<evidence type="ECO:0000256" key="6">
    <source>
        <dbReference type="ARBA" id="ARBA00023239"/>
    </source>
</evidence>
<evidence type="ECO:0000313" key="10">
    <source>
        <dbReference type="EMBL" id="AWL12688.1"/>
    </source>
</evidence>
<comment type="caution">
    <text evidence="8">Lacks conserved residue(s) required for the propagation of feature annotation.</text>
</comment>
<dbReference type="Gene3D" id="1.10.530.10">
    <property type="match status" value="1"/>
</dbReference>
<dbReference type="SUPFAM" id="SSF53955">
    <property type="entry name" value="Lysozyme-like"/>
    <property type="match status" value="1"/>
</dbReference>
<dbReference type="Pfam" id="PF01464">
    <property type="entry name" value="SLT"/>
    <property type="match status" value="1"/>
</dbReference>
<dbReference type="InterPro" id="IPR008258">
    <property type="entry name" value="Transglycosylase_SLT_dom_1"/>
</dbReference>
<feature type="active site" evidence="8">
    <location>
        <position position="311"/>
    </location>
</feature>
<dbReference type="Pfam" id="PF00497">
    <property type="entry name" value="SBP_bac_3"/>
    <property type="match status" value="1"/>
</dbReference>
<comment type="subcellular location">
    <subcellularLocation>
        <location evidence="8">Cell outer membrane</location>
        <topology evidence="8">Peripheral membrane protein</topology>
    </subcellularLocation>
    <text evidence="8">Attached to the inner leaflet of the outer membrane.</text>
</comment>
<dbReference type="NCBIfam" id="NF008112">
    <property type="entry name" value="PRK10859.1"/>
    <property type="match status" value="1"/>
</dbReference>
<dbReference type="PANTHER" id="PTHR35936">
    <property type="entry name" value="MEMBRANE-BOUND LYTIC MUREIN TRANSGLYCOSYLASE F"/>
    <property type="match status" value="1"/>
</dbReference>
<evidence type="ECO:0000256" key="2">
    <source>
        <dbReference type="ARBA" id="ARBA00010333"/>
    </source>
</evidence>
<protein>
    <recommendedName>
        <fullName evidence="8">Membrane-bound lytic murein transglycosylase F</fullName>
        <ecNumber evidence="8">4.2.2.n1</ecNumber>
    </recommendedName>
    <alternativeName>
        <fullName evidence="8">Murein lyase F</fullName>
    </alternativeName>
</protein>
<gene>
    <name evidence="8" type="primary">mltF</name>
    <name evidence="10" type="ORF">HMF8227_02235</name>
</gene>
<dbReference type="EMBL" id="CP029347">
    <property type="protein sequence ID" value="AWL12688.1"/>
    <property type="molecule type" value="Genomic_DNA"/>
</dbReference>
<dbReference type="CDD" id="cd01009">
    <property type="entry name" value="PBP2_YfhD_N"/>
    <property type="match status" value="1"/>
</dbReference>
<evidence type="ECO:0000256" key="4">
    <source>
        <dbReference type="ARBA" id="ARBA00023136"/>
    </source>
</evidence>
<keyword evidence="5 8" id="KW-0998">Cell outer membrane</keyword>
<keyword evidence="6 8" id="KW-0456">Lyase</keyword>
<dbReference type="PANTHER" id="PTHR35936:SF32">
    <property type="entry name" value="MEMBRANE-BOUND LYTIC MUREIN TRANSGLYCOSYLASE F"/>
    <property type="match status" value="1"/>
</dbReference>
<dbReference type="SUPFAM" id="SSF53850">
    <property type="entry name" value="Periplasmic binding protein-like II"/>
    <property type="match status" value="1"/>
</dbReference>
<comment type="domain">
    <text evidence="8">The N-terminal domain does not have lytic activity and probably modulates enzymatic activity. The C-terminal domain is the catalytic active domain.</text>
</comment>
<dbReference type="GO" id="GO:0071555">
    <property type="term" value="P:cell wall organization"/>
    <property type="evidence" value="ECO:0007669"/>
    <property type="project" value="UniProtKB-KW"/>
</dbReference>
<comment type="similarity">
    <text evidence="2">Belongs to the bacterial solute-binding protein 3 family.</text>
</comment>
<comment type="catalytic activity">
    <reaction evidence="8">
        <text>Exolytic cleavage of the (1-&gt;4)-beta-glycosidic linkage between N-acetylmuramic acid (MurNAc) and N-acetylglucosamine (GlcNAc) residues in peptidoglycan, from either the reducing or the non-reducing ends of the peptidoglycan chains, with concomitant formation of a 1,6-anhydrobond in the MurNAc residue.</text>
        <dbReference type="EC" id="4.2.2.n1"/>
    </reaction>
</comment>
<reference evidence="10 11" key="1">
    <citation type="submission" date="2018-05" db="EMBL/GenBank/DDBJ databases">
        <title>Salinimonas sp. HMF8227 Genome sequencing and assembly.</title>
        <authorList>
            <person name="Kang H."/>
            <person name="Kang J."/>
            <person name="Cha I."/>
            <person name="Kim H."/>
            <person name="Joh K."/>
        </authorList>
    </citation>
    <scope>NUCLEOTIDE SEQUENCE [LARGE SCALE GENOMIC DNA]</scope>
    <source>
        <strain evidence="10 11">HMF8227</strain>
    </source>
</reference>
<evidence type="ECO:0000313" key="11">
    <source>
        <dbReference type="Proteomes" id="UP000245728"/>
    </source>
</evidence>
<evidence type="ECO:0000256" key="5">
    <source>
        <dbReference type="ARBA" id="ARBA00023237"/>
    </source>
</evidence>
<dbReference type="RefSeq" id="WP_109340238.1">
    <property type="nucleotide sequence ID" value="NZ_CP029347.1"/>
</dbReference>
<keyword evidence="4 8" id="KW-0472">Membrane</keyword>
<dbReference type="InterPro" id="IPR023703">
    <property type="entry name" value="MltF"/>
</dbReference>
<sequence>MSLTSDLKQRTLWLILALTLFLAGGCEPVQQRQQLGQVLEQDVLRVGTLYGLTTYYHGANGEQGFEYELVKGFADYLDVRLEVLPYYNLQTAFEQLEAGQLDLIAAGLSVTERRLKRVNFGPGYQSVTQKLVFKQGQERPRDPSDLSGNLIVVADSSHSETLQQLKKQYPELEWQETTEMDNEELLEAVMRGDYDYTVADSNILALMRRRYPGLSIGFTIHSTQPVAWALNQQGDDSLRGALLDYFGQLQDDGRLAALEDKYFGHVRQFNYVDTRLFIKAVENTLPDYRHWFEQYADDLDWRLLAALSYQESHWDPRAKSPTGVRGIMMLTLPTARDMNVRSRLDAEQNIRGGAQYLRELYRRIPARIEDPDRLWFTLAAYNVGLGHLEDARVLTERQGGNPDLWVDVKQRLPLLRQKKYYRTTRYGYARGDEAVTYVSNIRRYYDTLVWLDEQEVIPAARQGVEDRQISDSD</sequence>
<keyword evidence="7 8" id="KW-0961">Cell wall biogenesis/degradation</keyword>
<keyword evidence="11" id="KW-1185">Reference proteome</keyword>
<dbReference type="HAMAP" id="MF_02016">
    <property type="entry name" value="MltF"/>
    <property type="match status" value="1"/>
</dbReference>
<comment type="similarity">
    <text evidence="8">In the N-terminal section; belongs to the bacterial solute-binding protein 3 family.</text>
</comment>
<dbReference type="InterPro" id="IPR023346">
    <property type="entry name" value="Lysozyme-like_dom_sf"/>
</dbReference>
<dbReference type="Proteomes" id="UP000245728">
    <property type="component" value="Chromosome"/>
</dbReference>
<comment type="similarity">
    <text evidence="1">Belongs to the transglycosylase Slt family.</text>
</comment>
<dbReference type="SMART" id="SM00062">
    <property type="entry name" value="PBPb"/>
    <property type="match status" value="1"/>
</dbReference>
<comment type="function">
    <text evidence="8">Murein-degrading enzyme that degrades murein glycan strands and insoluble, high-molecular weight murein sacculi, with the concomitant formation of a 1,6-anhydromuramoyl product. Lytic transglycosylases (LTs) play an integral role in the metabolism of the peptidoglycan (PG) sacculus. Their lytic action creates space within the PG sacculus to allow for its expansion as well as for the insertion of various structures such as secretion systems and flagella.</text>
</comment>
<dbReference type="InterPro" id="IPR000189">
    <property type="entry name" value="Transglyc_AS"/>
</dbReference>
<dbReference type="GO" id="GO:0016998">
    <property type="term" value="P:cell wall macromolecule catabolic process"/>
    <property type="evidence" value="ECO:0007669"/>
    <property type="project" value="UniProtKB-UniRule"/>
</dbReference>
<evidence type="ECO:0000259" key="9">
    <source>
        <dbReference type="SMART" id="SM00062"/>
    </source>
</evidence>
<dbReference type="GO" id="GO:0009279">
    <property type="term" value="C:cell outer membrane"/>
    <property type="evidence" value="ECO:0007669"/>
    <property type="project" value="UniProtKB-SubCell"/>
</dbReference>
<comment type="similarity">
    <text evidence="8">In the C-terminal section; belongs to the transglycosylase Slt family.</text>
</comment>
<dbReference type="CDD" id="cd13403">
    <property type="entry name" value="MLTF-like"/>
    <property type="match status" value="1"/>
</dbReference>
<organism evidence="10 11">
    <name type="scientific">Saliniradius amylolyticus</name>
    <dbReference type="NCBI Taxonomy" id="2183582"/>
    <lineage>
        <taxon>Bacteria</taxon>
        <taxon>Pseudomonadati</taxon>
        <taxon>Pseudomonadota</taxon>
        <taxon>Gammaproteobacteria</taxon>
        <taxon>Alteromonadales</taxon>
        <taxon>Alteromonadaceae</taxon>
        <taxon>Saliniradius</taxon>
    </lineage>
</organism>
<accession>A0A2S2E4V0</accession>
<dbReference type="GO" id="GO:0009253">
    <property type="term" value="P:peptidoglycan catabolic process"/>
    <property type="evidence" value="ECO:0007669"/>
    <property type="project" value="TreeGrafter"/>
</dbReference>
<dbReference type="Gene3D" id="3.40.190.10">
    <property type="entry name" value="Periplasmic binding protein-like II"/>
    <property type="match status" value="2"/>
</dbReference>
<dbReference type="GO" id="GO:0008933">
    <property type="term" value="F:peptidoglycan lytic transglycosylase activity"/>
    <property type="evidence" value="ECO:0007669"/>
    <property type="project" value="UniProtKB-UniRule"/>
</dbReference>
<evidence type="ECO:0000256" key="8">
    <source>
        <dbReference type="HAMAP-Rule" id="MF_02016"/>
    </source>
</evidence>
<feature type="region of interest" description="LT domain" evidence="8">
    <location>
        <begin position="267"/>
        <end position="473"/>
    </location>
</feature>
<keyword evidence="3 8" id="KW-0732">Signal</keyword>
<dbReference type="InterPro" id="IPR001638">
    <property type="entry name" value="Solute-binding_3/MltF_N"/>
</dbReference>
<dbReference type="KEGG" id="salh:HMF8227_02235"/>
<evidence type="ECO:0000256" key="3">
    <source>
        <dbReference type="ARBA" id="ARBA00022729"/>
    </source>
</evidence>
<evidence type="ECO:0000256" key="1">
    <source>
        <dbReference type="ARBA" id="ARBA00007734"/>
    </source>
</evidence>
<evidence type="ECO:0000256" key="7">
    <source>
        <dbReference type="ARBA" id="ARBA00023316"/>
    </source>
</evidence>
<feature type="domain" description="Solute-binding protein family 3/N-terminal" evidence="9">
    <location>
        <begin position="43"/>
        <end position="266"/>
    </location>
</feature>
<dbReference type="AlphaFoldDB" id="A0A2S2E4V0"/>
<dbReference type="EC" id="4.2.2.n1" evidence="8"/>
<dbReference type="PROSITE" id="PS00922">
    <property type="entry name" value="TRANSGLYCOSYLASE"/>
    <property type="match status" value="1"/>
</dbReference>
<proteinExistence type="inferred from homology"/>
<dbReference type="OrthoDB" id="9815002at2"/>